<protein>
    <recommendedName>
        <fullName evidence="7">Type II secretion system protein GspF domain-containing protein</fullName>
    </recommendedName>
</protein>
<evidence type="ECO:0000256" key="4">
    <source>
        <dbReference type="ARBA" id="ARBA00022989"/>
    </source>
</evidence>
<feature type="transmembrane region" description="Helical" evidence="6">
    <location>
        <begin position="83"/>
        <end position="103"/>
    </location>
</feature>
<feature type="transmembrane region" description="Helical" evidence="6">
    <location>
        <begin position="6"/>
        <end position="26"/>
    </location>
</feature>
<feature type="transmembrane region" description="Helical" evidence="6">
    <location>
        <begin position="294"/>
        <end position="314"/>
    </location>
</feature>
<dbReference type="AlphaFoldDB" id="A0A1J6VVC9"/>
<dbReference type="OrthoDB" id="9803381at2"/>
<comment type="subcellular location">
    <subcellularLocation>
        <location evidence="1">Cell membrane</location>
        <topology evidence="1">Multi-pass membrane protein</topology>
    </subcellularLocation>
</comment>
<feature type="transmembrane region" description="Helical" evidence="6">
    <location>
        <begin position="109"/>
        <end position="131"/>
    </location>
</feature>
<keyword evidence="5 6" id="KW-0472">Membrane</keyword>
<accession>A0A1J6VVC9</accession>
<feature type="transmembrane region" description="Helical" evidence="6">
    <location>
        <begin position="263"/>
        <end position="282"/>
    </location>
</feature>
<evidence type="ECO:0000256" key="3">
    <source>
        <dbReference type="ARBA" id="ARBA00022692"/>
    </source>
</evidence>
<dbReference type="GO" id="GO:0005886">
    <property type="term" value="C:plasma membrane"/>
    <property type="evidence" value="ECO:0007669"/>
    <property type="project" value="UniProtKB-SubCell"/>
</dbReference>
<keyword evidence="9" id="KW-1185">Reference proteome</keyword>
<evidence type="ECO:0000313" key="8">
    <source>
        <dbReference type="EMBL" id="OIU69742.1"/>
    </source>
</evidence>
<feature type="domain" description="Type II secretion system protein GspF" evidence="7">
    <location>
        <begin position="157"/>
        <end position="279"/>
    </location>
</feature>
<evidence type="ECO:0000259" key="7">
    <source>
        <dbReference type="Pfam" id="PF00482"/>
    </source>
</evidence>
<dbReference type="Gene3D" id="1.20.81.30">
    <property type="entry name" value="Type II secretion system (T2SS), domain F"/>
    <property type="match status" value="1"/>
</dbReference>
<evidence type="ECO:0000256" key="2">
    <source>
        <dbReference type="ARBA" id="ARBA00022475"/>
    </source>
</evidence>
<evidence type="ECO:0000256" key="5">
    <source>
        <dbReference type="ARBA" id="ARBA00023136"/>
    </source>
</evidence>
<dbReference type="RefSeq" id="WP_071619846.1">
    <property type="nucleotide sequence ID" value="NZ_MINN01000117.1"/>
</dbReference>
<dbReference type="InterPro" id="IPR018076">
    <property type="entry name" value="T2SS_GspF_dom"/>
</dbReference>
<keyword evidence="4 6" id="KW-1133">Transmembrane helix</keyword>
<proteinExistence type="predicted"/>
<comment type="caution">
    <text evidence="8">The sequence shown here is derived from an EMBL/GenBank/DDBJ whole genome shotgun (WGS) entry which is preliminary data.</text>
</comment>
<evidence type="ECO:0000256" key="6">
    <source>
        <dbReference type="SAM" id="Phobius"/>
    </source>
</evidence>
<dbReference type="Proteomes" id="UP000182062">
    <property type="component" value="Unassembled WGS sequence"/>
</dbReference>
<evidence type="ECO:0000313" key="9">
    <source>
        <dbReference type="Proteomes" id="UP000182062"/>
    </source>
</evidence>
<dbReference type="Pfam" id="PF00482">
    <property type="entry name" value="T2SSF"/>
    <property type="match status" value="1"/>
</dbReference>
<sequence>MEQITLAAATLLLTTTVFYLIGSAVMKKKRHRQRIEKYLTSSPLIEENKEETGTGKKPAGGRLVAALARALEGIKFGDKTKMLLVQAGSSLTPPEFMAIRLIVGGAAGFVLMLLQFPWILTVISLPVGYLLPKVFMQNKRKKRLQSLPSQLIDTLGMMANSMRAGFSFMQVMQLVGKEMPAPIGPEFEKAVRESGMGVPLETVFKDMLERLPSKELEVALDAIIAQRKSGGNLTELLETMEDTIRGRVSILGELNTLTSQGKMSSIIITCLPIGLGIYLYVIDPDYFNPLISQPLGIFMLVTAAVFIVIGWYTIQKILRIEV</sequence>
<dbReference type="EMBL" id="MINN01000117">
    <property type="protein sequence ID" value="OIU69742.1"/>
    <property type="molecule type" value="Genomic_DNA"/>
</dbReference>
<keyword evidence="3 6" id="KW-0812">Transmembrane</keyword>
<evidence type="ECO:0000256" key="1">
    <source>
        <dbReference type="ARBA" id="ARBA00004651"/>
    </source>
</evidence>
<dbReference type="PANTHER" id="PTHR35007:SF1">
    <property type="entry name" value="PILUS ASSEMBLY PROTEIN"/>
    <property type="match status" value="1"/>
</dbReference>
<organism evidence="8 9">
    <name type="scientific">Rossellomorea aquimaris</name>
    <dbReference type="NCBI Taxonomy" id="189382"/>
    <lineage>
        <taxon>Bacteria</taxon>
        <taxon>Bacillati</taxon>
        <taxon>Bacillota</taxon>
        <taxon>Bacilli</taxon>
        <taxon>Bacillales</taxon>
        <taxon>Bacillaceae</taxon>
        <taxon>Rossellomorea</taxon>
    </lineage>
</organism>
<name>A0A1J6VVC9_9BACI</name>
<dbReference type="PANTHER" id="PTHR35007">
    <property type="entry name" value="INTEGRAL MEMBRANE PROTEIN-RELATED"/>
    <property type="match status" value="1"/>
</dbReference>
<dbReference type="InterPro" id="IPR042094">
    <property type="entry name" value="T2SS_GspF_sf"/>
</dbReference>
<reference evidence="8 9" key="1">
    <citation type="submission" date="2016-09" db="EMBL/GenBank/DDBJ databases">
        <title>Bacillus aquimaris SAMM genome sequence reveals colonization and biosurfactant production capacities.</title>
        <authorList>
            <person name="Waghmode S.R."/>
            <person name="Suryavanshi M.V."/>
        </authorList>
    </citation>
    <scope>NUCLEOTIDE SEQUENCE [LARGE SCALE GENOMIC DNA]</scope>
    <source>
        <strain evidence="8 9">SAMM</strain>
    </source>
</reference>
<keyword evidence="2" id="KW-1003">Cell membrane</keyword>
<gene>
    <name evidence="8" type="ORF">BHE18_02160</name>
</gene>